<proteinExistence type="predicted"/>
<evidence type="ECO:0000256" key="1">
    <source>
        <dbReference type="SAM" id="MobiDB-lite"/>
    </source>
</evidence>
<evidence type="ECO:0000313" key="3">
    <source>
        <dbReference type="Proteomes" id="UP001633002"/>
    </source>
</evidence>
<accession>A0ABD3ICH2</accession>
<evidence type="ECO:0000313" key="2">
    <source>
        <dbReference type="EMBL" id="KAL3699972.1"/>
    </source>
</evidence>
<name>A0ABD3ICH2_9MARC</name>
<dbReference type="AlphaFoldDB" id="A0ABD3ICH2"/>
<sequence>MNDPPTMFDEWEQLCYDRLLEAAQAQNAVDVGGTELDSLPELHEAYNMALDKGAINLPTTSIMADIFKQALSSSPFDPDRGGEDEGRQEEQLGKNWHNRSGIVEKSAVLRQKLAQTCINVTHAESCTVESSDSDLDSEGEIPDLLKLNEALVCSCSDRLSDYRDGLSDVDSIIATDCAMLICYQAVNVNRPR</sequence>
<keyword evidence="3" id="KW-1185">Reference proteome</keyword>
<comment type="caution">
    <text evidence="2">The sequence shown here is derived from an EMBL/GenBank/DDBJ whole genome shotgun (WGS) entry which is preliminary data.</text>
</comment>
<dbReference type="Proteomes" id="UP001633002">
    <property type="component" value="Unassembled WGS sequence"/>
</dbReference>
<feature type="compositionally biased region" description="Basic and acidic residues" evidence="1">
    <location>
        <begin position="77"/>
        <end position="92"/>
    </location>
</feature>
<gene>
    <name evidence="2" type="ORF">R1sor_017994</name>
</gene>
<organism evidence="2 3">
    <name type="scientific">Riccia sorocarpa</name>
    <dbReference type="NCBI Taxonomy" id="122646"/>
    <lineage>
        <taxon>Eukaryota</taxon>
        <taxon>Viridiplantae</taxon>
        <taxon>Streptophyta</taxon>
        <taxon>Embryophyta</taxon>
        <taxon>Marchantiophyta</taxon>
        <taxon>Marchantiopsida</taxon>
        <taxon>Marchantiidae</taxon>
        <taxon>Marchantiales</taxon>
        <taxon>Ricciaceae</taxon>
        <taxon>Riccia</taxon>
    </lineage>
</organism>
<dbReference type="EMBL" id="JBJQOH010000001">
    <property type="protein sequence ID" value="KAL3699972.1"/>
    <property type="molecule type" value="Genomic_DNA"/>
</dbReference>
<reference evidence="2 3" key="1">
    <citation type="submission" date="2024-09" db="EMBL/GenBank/DDBJ databases">
        <title>Chromosome-scale assembly of Riccia sorocarpa.</title>
        <authorList>
            <person name="Paukszto L."/>
        </authorList>
    </citation>
    <scope>NUCLEOTIDE SEQUENCE [LARGE SCALE GENOMIC DNA]</scope>
    <source>
        <strain evidence="2">LP-2024</strain>
        <tissue evidence="2">Aerial parts of the thallus</tissue>
    </source>
</reference>
<feature type="region of interest" description="Disordered" evidence="1">
    <location>
        <begin position="73"/>
        <end position="96"/>
    </location>
</feature>
<protein>
    <submittedName>
        <fullName evidence="2">Uncharacterized protein</fullName>
    </submittedName>
</protein>